<dbReference type="Proteomes" id="UP001054945">
    <property type="component" value="Unassembled WGS sequence"/>
</dbReference>
<keyword evidence="2" id="KW-1185">Reference proteome</keyword>
<evidence type="ECO:0000313" key="1">
    <source>
        <dbReference type="EMBL" id="GIX68688.1"/>
    </source>
</evidence>
<dbReference type="InterPro" id="IPR001589">
    <property type="entry name" value="Actinin_actin-bd_CS"/>
</dbReference>
<proteinExistence type="predicted"/>
<organism evidence="1 2">
    <name type="scientific">Caerostris extrusa</name>
    <name type="common">Bark spider</name>
    <name type="synonym">Caerostris bankana</name>
    <dbReference type="NCBI Taxonomy" id="172846"/>
    <lineage>
        <taxon>Eukaryota</taxon>
        <taxon>Metazoa</taxon>
        <taxon>Ecdysozoa</taxon>
        <taxon>Arthropoda</taxon>
        <taxon>Chelicerata</taxon>
        <taxon>Arachnida</taxon>
        <taxon>Araneae</taxon>
        <taxon>Araneomorphae</taxon>
        <taxon>Entelegynae</taxon>
        <taxon>Araneoidea</taxon>
        <taxon>Araneidae</taxon>
        <taxon>Caerostris</taxon>
    </lineage>
</organism>
<dbReference type="AlphaFoldDB" id="A0AAV4M9W6"/>
<sequence length="199" mass="22949">MSQNPIQDENVFNEKLIKSNGNLKTINFLEANLSLSRRLNIVQTERQQEIFNDSLESTTSDYCAENIHELENCTEKSTALNFNMISYECNVEATDKHNFPLSISYSNNESASVFQEKIIQRNPYASFNSYYDEYWKEKQESAFTNWLNFILTPNDDFKSADVKVNSAEIWVESMKTAAPLRAPSKEELSFKTYTAIKAT</sequence>
<evidence type="ECO:0000313" key="2">
    <source>
        <dbReference type="Proteomes" id="UP001054945"/>
    </source>
</evidence>
<name>A0AAV4M9W6_CAEEX</name>
<gene>
    <name evidence="1" type="primary">ASPM_3</name>
    <name evidence="1" type="ORF">CEXT_260951</name>
</gene>
<dbReference type="PROSITE" id="PS00019">
    <property type="entry name" value="ACTININ_1"/>
    <property type="match status" value="1"/>
</dbReference>
<reference evidence="1 2" key="1">
    <citation type="submission" date="2021-06" db="EMBL/GenBank/DDBJ databases">
        <title>Caerostris extrusa draft genome.</title>
        <authorList>
            <person name="Kono N."/>
            <person name="Arakawa K."/>
        </authorList>
    </citation>
    <scope>NUCLEOTIDE SEQUENCE [LARGE SCALE GENOMIC DNA]</scope>
</reference>
<accession>A0AAV4M9W6</accession>
<dbReference type="EMBL" id="BPLR01019514">
    <property type="protein sequence ID" value="GIX68688.1"/>
    <property type="molecule type" value="Genomic_DNA"/>
</dbReference>
<protein>
    <submittedName>
        <fullName evidence="1">Abnormal spindle-like microcephaly-associated</fullName>
    </submittedName>
</protein>
<comment type="caution">
    <text evidence="1">The sequence shown here is derived from an EMBL/GenBank/DDBJ whole genome shotgun (WGS) entry which is preliminary data.</text>
</comment>